<reference evidence="2 3" key="1">
    <citation type="submission" date="2020-04" db="EMBL/GenBank/DDBJ databases">
        <authorList>
            <person name="De Canck E."/>
        </authorList>
    </citation>
    <scope>NUCLEOTIDE SEQUENCE [LARGE SCALE GENOMIC DNA]</scope>
    <source>
        <strain evidence="2 3">LMG 27177</strain>
    </source>
</reference>
<protein>
    <submittedName>
        <fullName evidence="2">Uncharacterized protein</fullName>
    </submittedName>
</protein>
<feature type="compositionally biased region" description="Low complexity" evidence="1">
    <location>
        <begin position="1"/>
        <end position="18"/>
    </location>
</feature>
<evidence type="ECO:0000256" key="1">
    <source>
        <dbReference type="SAM" id="MobiDB-lite"/>
    </source>
</evidence>
<organism evidence="2 3">
    <name type="scientific">Paraburkholderia fynbosensis</name>
    <dbReference type="NCBI Taxonomy" id="1200993"/>
    <lineage>
        <taxon>Bacteria</taxon>
        <taxon>Pseudomonadati</taxon>
        <taxon>Pseudomonadota</taxon>
        <taxon>Betaproteobacteria</taxon>
        <taxon>Burkholderiales</taxon>
        <taxon>Burkholderiaceae</taxon>
        <taxon>Paraburkholderia</taxon>
    </lineage>
</organism>
<name>A0A6J5GUE1_9BURK</name>
<dbReference type="RefSeq" id="WP_175165063.1">
    <property type="nucleotide sequence ID" value="NZ_CADIKI010000022.1"/>
</dbReference>
<dbReference type="AlphaFoldDB" id="A0A6J5GUE1"/>
<proteinExistence type="predicted"/>
<keyword evidence="3" id="KW-1185">Reference proteome</keyword>
<dbReference type="EMBL" id="CADIKI010000022">
    <property type="protein sequence ID" value="CAB3805704.1"/>
    <property type="molecule type" value="Genomic_DNA"/>
</dbReference>
<accession>A0A6J5GUE1</accession>
<evidence type="ECO:0000313" key="3">
    <source>
        <dbReference type="Proteomes" id="UP000494252"/>
    </source>
</evidence>
<dbReference type="Proteomes" id="UP000494252">
    <property type="component" value="Unassembled WGS sequence"/>
</dbReference>
<feature type="region of interest" description="Disordered" evidence="1">
    <location>
        <begin position="1"/>
        <end position="22"/>
    </location>
</feature>
<sequence length="129" mass="13678">MTLQASPVAAAEHPAAAPRSYPPAHIITSDAEAIGVAQNLASRFAANAARRDRERTLPLDGVMHAFTPCMARCAGNMPPSAISISTVSEHPLAARPEPNVAGNTQTWLGSTAANDEAVVVRLTRQRWKE</sequence>
<evidence type="ECO:0000313" key="2">
    <source>
        <dbReference type="EMBL" id="CAB3805704.1"/>
    </source>
</evidence>
<gene>
    <name evidence="2" type="ORF">LMG27177_05909</name>
</gene>